<dbReference type="EMBL" id="LAZR01012701">
    <property type="protein sequence ID" value="KKM25521.1"/>
    <property type="molecule type" value="Genomic_DNA"/>
</dbReference>
<protein>
    <submittedName>
        <fullName evidence="1">Uncharacterized protein</fullName>
    </submittedName>
</protein>
<comment type="caution">
    <text evidence="1">The sequence shown here is derived from an EMBL/GenBank/DDBJ whole genome shotgun (WGS) entry which is preliminary data.</text>
</comment>
<evidence type="ECO:0000313" key="1">
    <source>
        <dbReference type="EMBL" id="KKM25521.1"/>
    </source>
</evidence>
<gene>
    <name evidence="1" type="ORF">LCGC14_1594120</name>
</gene>
<dbReference type="AlphaFoldDB" id="A0A0F9ID63"/>
<reference evidence="1" key="1">
    <citation type="journal article" date="2015" name="Nature">
        <title>Complex archaea that bridge the gap between prokaryotes and eukaryotes.</title>
        <authorList>
            <person name="Spang A."/>
            <person name="Saw J.H."/>
            <person name="Jorgensen S.L."/>
            <person name="Zaremba-Niedzwiedzka K."/>
            <person name="Martijn J."/>
            <person name="Lind A.E."/>
            <person name="van Eijk R."/>
            <person name="Schleper C."/>
            <person name="Guy L."/>
            <person name="Ettema T.J."/>
        </authorList>
    </citation>
    <scope>NUCLEOTIDE SEQUENCE</scope>
</reference>
<accession>A0A0F9ID63</accession>
<sequence>VDGLSGIRSEISKLLGVETKEEAALRLQISSRKLTIAKAKEYVRVLERDLTPAEEEVLGAIDAEIDALEGQLDLIGLTKDVTEDYATVLNRDLMPALDDELDAVGAVAGAIADATTKSDLAAIRVAIMKDAIIKLREMGMEPAAKALEEKLLPDLERLAGIDEIETDITVNTATADRMTRDFIALLDTVDPEIAVQAAFEAEVAEADVLDFMDLLTQPPEELTITARFVKDLAERDVLDFMGLLQQIAPPARVIQDPLNFGELRGYQHGGIVPGPVGQPTLALVHGGERVTPAASAGGQSIAVTVSAPISMQSQMDWPSVRRAVHQEVDTALDDARSQALRSGAPLRSEIG</sequence>
<feature type="non-terminal residue" evidence="1">
    <location>
        <position position="1"/>
    </location>
</feature>
<proteinExistence type="predicted"/>
<organism evidence="1">
    <name type="scientific">marine sediment metagenome</name>
    <dbReference type="NCBI Taxonomy" id="412755"/>
    <lineage>
        <taxon>unclassified sequences</taxon>
        <taxon>metagenomes</taxon>
        <taxon>ecological metagenomes</taxon>
    </lineage>
</organism>
<name>A0A0F9ID63_9ZZZZ</name>